<feature type="domain" description="Large ribosomal subunit protein uL6 alpha-beta" evidence="9">
    <location>
        <begin position="11"/>
        <end position="82"/>
    </location>
</feature>
<evidence type="ECO:0000256" key="5">
    <source>
        <dbReference type="ARBA" id="ARBA00023274"/>
    </source>
</evidence>
<proteinExistence type="inferred from homology"/>
<evidence type="ECO:0000256" key="8">
    <source>
        <dbReference type="RuleBase" id="RU003870"/>
    </source>
</evidence>
<protein>
    <recommendedName>
        <fullName evidence="6">Large ribosomal subunit protein uL6</fullName>
    </recommendedName>
</protein>
<keyword evidence="3 6" id="KW-0694">RNA-binding</keyword>
<dbReference type="EMBL" id="MHUL01000051">
    <property type="protein sequence ID" value="OHA75746.1"/>
    <property type="molecule type" value="Genomic_DNA"/>
</dbReference>
<evidence type="ECO:0000256" key="4">
    <source>
        <dbReference type="ARBA" id="ARBA00022980"/>
    </source>
</evidence>
<dbReference type="GO" id="GO:0003735">
    <property type="term" value="F:structural constituent of ribosome"/>
    <property type="evidence" value="ECO:0007669"/>
    <property type="project" value="UniProtKB-UniRule"/>
</dbReference>
<dbReference type="SUPFAM" id="SSF56053">
    <property type="entry name" value="Ribosomal protein L6"/>
    <property type="match status" value="2"/>
</dbReference>
<sequence length="184" mass="20097">MSRIGKKPIEIPSGVNVQVEGRRVRVAGPKGELSREFRPEIAIVQKDGSLVVSPTQDSRLAKSLWGLTRTLISNMIHGVSQGYEKRLEIEGVGYRAAVEGNSLVLNVGFSYPVKLEPPEHTTVAVDKNVIIVRGIDKEKVGRFAATVRKVREPEPYKGKGIRYEGEVIRRKLGKKAATAAGAGK</sequence>
<keyword evidence="2 6" id="KW-0699">rRNA-binding</keyword>
<dbReference type="GO" id="GO:0002181">
    <property type="term" value="P:cytoplasmic translation"/>
    <property type="evidence" value="ECO:0007669"/>
    <property type="project" value="TreeGrafter"/>
</dbReference>
<dbReference type="FunFam" id="3.90.930.12:FF:000002">
    <property type="entry name" value="50S ribosomal protein L6"/>
    <property type="match status" value="1"/>
</dbReference>
<evidence type="ECO:0000256" key="1">
    <source>
        <dbReference type="ARBA" id="ARBA00009356"/>
    </source>
</evidence>
<evidence type="ECO:0000256" key="6">
    <source>
        <dbReference type="HAMAP-Rule" id="MF_01365"/>
    </source>
</evidence>
<comment type="subunit">
    <text evidence="6">Part of the 50S ribosomal subunit.</text>
</comment>
<evidence type="ECO:0000259" key="9">
    <source>
        <dbReference type="Pfam" id="PF00347"/>
    </source>
</evidence>
<dbReference type="GO" id="GO:0019843">
    <property type="term" value="F:rRNA binding"/>
    <property type="evidence" value="ECO:0007669"/>
    <property type="project" value="UniProtKB-UniRule"/>
</dbReference>
<dbReference type="NCBIfam" id="TIGR03654">
    <property type="entry name" value="L6_bact"/>
    <property type="match status" value="1"/>
</dbReference>
<evidence type="ECO:0000313" key="11">
    <source>
        <dbReference type="Proteomes" id="UP000178222"/>
    </source>
</evidence>
<keyword evidence="5 6" id="KW-0687">Ribonucleoprotein</keyword>
<dbReference type="GO" id="GO:0022625">
    <property type="term" value="C:cytosolic large ribosomal subunit"/>
    <property type="evidence" value="ECO:0007669"/>
    <property type="project" value="UniProtKB-UniRule"/>
</dbReference>
<dbReference type="InterPro" id="IPR020040">
    <property type="entry name" value="Ribosomal_uL6_a/b-dom"/>
</dbReference>
<dbReference type="Pfam" id="PF00347">
    <property type="entry name" value="Ribosomal_L6"/>
    <property type="match status" value="2"/>
</dbReference>
<dbReference type="PANTHER" id="PTHR11655">
    <property type="entry name" value="60S/50S RIBOSOMAL PROTEIN L6/L9"/>
    <property type="match status" value="1"/>
</dbReference>
<gene>
    <name evidence="6" type="primary">rplF</name>
    <name evidence="10" type="ORF">A3J30_02315</name>
</gene>
<evidence type="ECO:0000256" key="3">
    <source>
        <dbReference type="ARBA" id="ARBA00022884"/>
    </source>
</evidence>
<comment type="similarity">
    <text evidence="1 6 7">Belongs to the universal ribosomal protein uL6 family.</text>
</comment>
<dbReference type="InterPro" id="IPR000702">
    <property type="entry name" value="Ribosomal_uL6-like"/>
</dbReference>
<comment type="caution">
    <text evidence="10">The sequence shown here is derived from an EMBL/GenBank/DDBJ whole genome shotgun (WGS) entry which is preliminary data.</text>
</comment>
<dbReference type="PROSITE" id="PS00525">
    <property type="entry name" value="RIBOSOMAL_L6_1"/>
    <property type="match status" value="1"/>
</dbReference>
<dbReference type="PRINTS" id="PR00059">
    <property type="entry name" value="RIBOSOMALL6"/>
</dbReference>
<name>A0A1G2RSC2_9BACT</name>
<comment type="function">
    <text evidence="6 8">This protein binds to the 23S rRNA, and is important in its secondary structure. It is located near the subunit interface in the base of the L7/L12 stalk, and near the tRNA binding site of the peptidyltransferase center.</text>
</comment>
<evidence type="ECO:0000256" key="7">
    <source>
        <dbReference type="RuleBase" id="RU003869"/>
    </source>
</evidence>
<dbReference type="InterPro" id="IPR002358">
    <property type="entry name" value="Ribosomal_uL6_CS"/>
</dbReference>
<dbReference type="InterPro" id="IPR019906">
    <property type="entry name" value="Ribosomal_uL6_bac-type"/>
</dbReference>
<dbReference type="PANTHER" id="PTHR11655:SF14">
    <property type="entry name" value="LARGE RIBOSOMAL SUBUNIT PROTEIN UL6M"/>
    <property type="match status" value="1"/>
</dbReference>
<dbReference type="Proteomes" id="UP000178222">
    <property type="component" value="Unassembled WGS sequence"/>
</dbReference>
<dbReference type="AlphaFoldDB" id="A0A1G2RSC2"/>
<evidence type="ECO:0000313" key="10">
    <source>
        <dbReference type="EMBL" id="OHA75746.1"/>
    </source>
</evidence>
<dbReference type="FunFam" id="3.90.930.12:FF:000001">
    <property type="entry name" value="50S ribosomal protein L6"/>
    <property type="match status" value="1"/>
</dbReference>
<reference evidence="10 11" key="1">
    <citation type="journal article" date="2016" name="Nat. Commun.">
        <title>Thousands of microbial genomes shed light on interconnected biogeochemical processes in an aquifer system.</title>
        <authorList>
            <person name="Anantharaman K."/>
            <person name="Brown C.T."/>
            <person name="Hug L.A."/>
            <person name="Sharon I."/>
            <person name="Castelle C.J."/>
            <person name="Probst A.J."/>
            <person name="Thomas B.C."/>
            <person name="Singh A."/>
            <person name="Wilkins M.J."/>
            <person name="Karaoz U."/>
            <person name="Brodie E.L."/>
            <person name="Williams K.H."/>
            <person name="Hubbard S.S."/>
            <person name="Banfield J.F."/>
        </authorList>
    </citation>
    <scope>NUCLEOTIDE SEQUENCE [LARGE SCALE GENOMIC DNA]</scope>
</reference>
<evidence type="ECO:0000256" key="2">
    <source>
        <dbReference type="ARBA" id="ARBA00022730"/>
    </source>
</evidence>
<keyword evidence="4 6" id="KW-0689">Ribosomal protein</keyword>
<accession>A0A1G2RSC2</accession>
<dbReference type="PIRSF" id="PIRSF002162">
    <property type="entry name" value="Ribosomal_L6"/>
    <property type="match status" value="1"/>
</dbReference>
<dbReference type="HAMAP" id="MF_01365_B">
    <property type="entry name" value="Ribosomal_uL6_B"/>
    <property type="match status" value="1"/>
</dbReference>
<feature type="domain" description="Large ribosomal subunit protein uL6 alpha-beta" evidence="9">
    <location>
        <begin position="91"/>
        <end position="163"/>
    </location>
</feature>
<organism evidence="10 11">
    <name type="scientific">Candidatus Wildermuthbacteria bacterium RIFCSPLOWO2_02_FULL_47_9c</name>
    <dbReference type="NCBI Taxonomy" id="1802466"/>
    <lineage>
        <taxon>Bacteria</taxon>
        <taxon>Candidatus Wildermuthiibacteriota</taxon>
    </lineage>
</organism>
<dbReference type="Gene3D" id="3.90.930.12">
    <property type="entry name" value="Ribosomal protein L6, alpha-beta domain"/>
    <property type="match status" value="2"/>
</dbReference>
<dbReference type="InterPro" id="IPR036789">
    <property type="entry name" value="Ribosomal_uL6-like_a/b-dom_sf"/>
</dbReference>